<organism evidence="2 3">
    <name type="scientific">Kribbella alba</name>
    <dbReference type="NCBI Taxonomy" id="190197"/>
    <lineage>
        <taxon>Bacteria</taxon>
        <taxon>Bacillati</taxon>
        <taxon>Actinomycetota</taxon>
        <taxon>Actinomycetes</taxon>
        <taxon>Propionibacteriales</taxon>
        <taxon>Kribbellaceae</taxon>
        <taxon>Kribbella</taxon>
    </lineage>
</organism>
<proteinExistence type="predicted"/>
<dbReference type="EMBL" id="BAAANE010000007">
    <property type="protein sequence ID" value="GAA1643248.1"/>
    <property type="molecule type" value="Genomic_DNA"/>
</dbReference>
<gene>
    <name evidence="2" type="ORF">GCM10009744_36810</name>
</gene>
<keyword evidence="2" id="KW-0378">Hydrolase</keyword>
<evidence type="ECO:0000313" key="3">
    <source>
        <dbReference type="Proteomes" id="UP001501319"/>
    </source>
</evidence>
<keyword evidence="3" id="KW-1185">Reference proteome</keyword>
<sequence length="296" mass="33313">MGLDLSADFALRNQIMVRLAHLRDQSGGTVTRDQLTNFEINGERRRLIDASRGIWNPRDLNATLSIVSSPTGPYDDRQVDRGFFLYAYRAGSTDGDNRKLRQAIGLGAPLILLHKLEAGVFVPIFPVFAIAHDDTARQFMIALDESLRFIEHPQNLSEPVKRYAEQVTRRRLHQEVFRGSVIRAYQTRCAVCRLQHGELLDAAHIVPDSEEAGLPLVSNGLSLCKIHHAAYDQNLLGIRPDRVVQINKALLAETDGPMLKYGLQQMHGATISLPRRKVEQPSAKALEWRYEQFKAG</sequence>
<comment type="caution">
    <text evidence="2">The sequence shown here is derived from an EMBL/GenBank/DDBJ whole genome shotgun (WGS) entry which is preliminary data.</text>
</comment>
<reference evidence="3" key="1">
    <citation type="journal article" date="2019" name="Int. J. Syst. Evol. Microbiol.">
        <title>The Global Catalogue of Microorganisms (GCM) 10K type strain sequencing project: providing services to taxonomists for standard genome sequencing and annotation.</title>
        <authorList>
            <consortium name="The Broad Institute Genomics Platform"/>
            <consortium name="The Broad Institute Genome Sequencing Center for Infectious Disease"/>
            <person name="Wu L."/>
            <person name="Ma J."/>
        </authorList>
    </citation>
    <scope>NUCLEOTIDE SEQUENCE [LARGE SCALE GENOMIC DNA]</scope>
    <source>
        <strain evidence="3">JCM 14306</strain>
    </source>
</reference>
<evidence type="ECO:0000313" key="2">
    <source>
        <dbReference type="EMBL" id="GAA1643248.1"/>
    </source>
</evidence>
<name>A0ABP4RA41_9ACTN</name>
<feature type="domain" description="HNH nuclease" evidence="1">
    <location>
        <begin position="189"/>
        <end position="238"/>
    </location>
</feature>
<dbReference type="RefSeq" id="WP_344112831.1">
    <property type="nucleotide sequence ID" value="NZ_BAAANE010000007.1"/>
</dbReference>
<protein>
    <submittedName>
        <fullName evidence="2">HNH endonuclease</fullName>
    </submittedName>
</protein>
<keyword evidence="2" id="KW-0255">Endonuclease</keyword>
<dbReference type="Pfam" id="PF13391">
    <property type="entry name" value="HNH_2"/>
    <property type="match status" value="1"/>
</dbReference>
<dbReference type="Proteomes" id="UP001501319">
    <property type="component" value="Unassembled WGS sequence"/>
</dbReference>
<evidence type="ECO:0000259" key="1">
    <source>
        <dbReference type="Pfam" id="PF13391"/>
    </source>
</evidence>
<dbReference type="InterPro" id="IPR003615">
    <property type="entry name" value="HNH_nuc"/>
</dbReference>
<keyword evidence="2" id="KW-0540">Nuclease</keyword>
<accession>A0ABP4RA41</accession>
<dbReference type="GO" id="GO:0004519">
    <property type="term" value="F:endonuclease activity"/>
    <property type="evidence" value="ECO:0007669"/>
    <property type="project" value="UniProtKB-KW"/>
</dbReference>